<dbReference type="EMBL" id="LC066373">
    <property type="protein sequence ID" value="BAT26644.1"/>
    <property type="molecule type" value="Genomic_DNA"/>
</dbReference>
<proteinExistence type="predicted"/>
<protein>
    <submittedName>
        <fullName evidence="1">Neopullulanase</fullName>
    </submittedName>
</protein>
<accession>A0A0P0YYF8</accession>
<organism evidence="1">
    <name type="scientific">Aurantimonas coralicida</name>
    <dbReference type="NCBI Taxonomy" id="182270"/>
    <lineage>
        <taxon>Bacteria</taxon>
        <taxon>Pseudomonadati</taxon>
        <taxon>Pseudomonadota</taxon>
        <taxon>Alphaproteobacteria</taxon>
        <taxon>Hyphomicrobiales</taxon>
        <taxon>Aurantimonadaceae</taxon>
        <taxon>Aurantimonas</taxon>
    </lineage>
</organism>
<evidence type="ECO:0000313" key="1">
    <source>
        <dbReference type="EMBL" id="BAT26644.1"/>
    </source>
</evidence>
<sequence>MSAVDQPVGALVASMREAARERAVWAEGRRACREEGPNARFAGTSTADHAIWLAGFAYEQGRRRAGRSWPDR</sequence>
<reference evidence="1" key="1">
    <citation type="journal article" date="2015" name="Proc. Natl. Acad. Sci. U.S.A.">
        <title>Bacterial clade with the ribosomal RNA operon on a small plasmid rather than the chromosome.</title>
        <authorList>
            <person name="Anda M."/>
            <person name="Ohtsubo Y."/>
            <person name="Okubo T."/>
            <person name="Sugawara M."/>
            <person name="Nagata Y."/>
            <person name="Tsuda M."/>
            <person name="Minamisawa K."/>
            <person name="Mitsui H."/>
        </authorList>
    </citation>
    <scope>NUCLEOTIDE SEQUENCE</scope>
    <source>
        <strain evidence="1">DSM 14790</strain>
    </source>
</reference>
<name>A0A0P0YYF8_9HYPH</name>
<dbReference type="AlphaFoldDB" id="A0A0P0YYF8"/>
<dbReference type="RefSeq" id="WP_024351566.1">
    <property type="nucleotide sequence ID" value="NZ_BBWN01000030.1"/>
</dbReference>